<dbReference type="GO" id="GO:0006412">
    <property type="term" value="P:translation"/>
    <property type="evidence" value="ECO:0007669"/>
    <property type="project" value="InterPro"/>
</dbReference>
<evidence type="ECO:0000256" key="2">
    <source>
        <dbReference type="ARBA" id="ARBA00022980"/>
    </source>
</evidence>
<dbReference type="PANTHER" id="PTHR15680">
    <property type="entry name" value="RIBOSOMAL PROTEIN L19"/>
    <property type="match status" value="1"/>
</dbReference>
<evidence type="ECO:0000313" key="5">
    <source>
        <dbReference type="EMBL" id="OGY26231.1"/>
    </source>
</evidence>
<dbReference type="GO" id="GO:0022625">
    <property type="term" value="C:cytosolic large ribosomal subunit"/>
    <property type="evidence" value="ECO:0007669"/>
    <property type="project" value="TreeGrafter"/>
</dbReference>
<protein>
    <recommendedName>
        <fullName evidence="4">50S ribosomal protein L19</fullName>
    </recommendedName>
</protein>
<dbReference type="PRINTS" id="PR00061">
    <property type="entry name" value="RIBOSOMALL19"/>
</dbReference>
<comment type="caution">
    <text evidence="5">The sequence shown here is derived from an EMBL/GenBank/DDBJ whole genome shotgun (WGS) entry which is preliminary data.</text>
</comment>
<keyword evidence="2 5" id="KW-0689">Ribosomal protein</keyword>
<dbReference type="Pfam" id="PF01245">
    <property type="entry name" value="Ribosomal_L19"/>
    <property type="match status" value="1"/>
</dbReference>
<dbReference type="InterPro" id="IPR008991">
    <property type="entry name" value="Translation_prot_SH3-like_sf"/>
</dbReference>
<dbReference type="PANTHER" id="PTHR15680:SF9">
    <property type="entry name" value="LARGE RIBOSOMAL SUBUNIT PROTEIN BL19M"/>
    <property type="match status" value="1"/>
</dbReference>
<name>A0A1G1WF25_9BACT</name>
<dbReference type="InterPro" id="IPR038657">
    <property type="entry name" value="Ribosomal_bL19_sf"/>
</dbReference>
<proteinExistence type="inferred from homology"/>
<dbReference type="STRING" id="1802597.A2Z24_01595"/>
<accession>A0A1G1WF25</accession>
<evidence type="ECO:0000256" key="1">
    <source>
        <dbReference type="ARBA" id="ARBA00005781"/>
    </source>
</evidence>
<dbReference type="EMBL" id="MHCT01000013">
    <property type="protein sequence ID" value="OGY26231.1"/>
    <property type="molecule type" value="Genomic_DNA"/>
</dbReference>
<sequence length="103" mass="11471">MEHEAKEKISPGDLIRVDIKVKEGDKERIQSFEGTVIAVGGRGDSKTFTVRKIATGGIGVERIWPLNSPVIEKIKVLKKRPQKRAKLYYLRKLTGREATGAAL</sequence>
<dbReference type="PIRSF" id="PIRSF002191">
    <property type="entry name" value="Ribosomal_L19"/>
    <property type="match status" value="1"/>
</dbReference>
<dbReference type="GO" id="GO:0003735">
    <property type="term" value="F:structural constituent of ribosome"/>
    <property type="evidence" value="ECO:0007669"/>
    <property type="project" value="InterPro"/>
</dbReference>
<dbReference type="Proteomes" id="UP000177588">
    <property type="component" value="Unassembled WGS sequence"/>
</dbReference>
<dbReference type="InterPro" id="IPR001857">
    <property type="entry name" value="Ribosomal_bL19"/>
</dbReference>
<evidence type="ECO:0000256" key="4">
    <source>
        <dbReference type="RuleBase" id="RU000559"/>
    </source>
</evidence>
<dbReference type="SUPFAM" id="SSF50104">
    <property type="entry name" value="Translation proteins SH3-like domain"/>
    <property type="match status" value="1"/>
</dbReference>
<dbReference type="NCBIfam" id="TIGR01024">
    <property type="entry name" value="rplS_bact"/>
    <property type="match status" value="1"/>
</dbReference>
<dbReference type="AlphaFoldDB" id="A0A1G1WF25"/>
<evidence type="ECO:0000256" key="3">
    <source>
        <dbReference type="ARBA" id="ARBA00023274"/>
    </source>
</evidence>
<comment type="similarity">
    <text evidence="1 4">Belongs to the bacterial ribosomal protein bL19 family.</text>
</comment>
<comment type="function">
    <text evidence="4">This protein is located at the 30S-50S ribosomal subunit interface and may play a role in the structure and function of the aminoacyl-tRNA binding site.</text>
</comment>
<gene>
    <name evidence="5" type="ORF">A2Z24_01595</name>
</gene>
<keyword evidence="3 4" id="KW-0687">Ribonucleoprotein</keyword>
<reference evidence="5 6" key="1">
    <citation type="journal article" date="2016" name="Nat. Commun.">
        <title>Thousands of microbial genomes shed light on interconnected biogeochemical processes in an aquifer system.</title>
        <authorList>
            <person name="Anantharaman K."/>
            <person name="Brown C.T."/>
            <person name="Hug L.A."/>
            <person name="Sharon I."/>
            <person name="Castelle C.J."/>
            <person name="Probst A.J."/>
            <person name="Thomas B.C."/>
            <person name="Singh A."/>
            <person name="Wilkins M.J."/>
            <person name="Karaoz U."/>
            <person name="Brodie E.L."/>
            <person name="Williams K.H."/>
            <person name="Hubbard S.S."/>
            <person name="Banfield J.F."/>
        </authorList>
    </citation>
    <scope>NUCLEOTIDE SEQUENCE [LARGE SCALE GENOMIC DNA]</scope>
</reference>
<organism evidence="5 6">
    <name type="scientific">Candidatus Woykebacteria bacterium RBG_16_44_10</name>
    <dbReference type="NCBI Taxonomy" id="1802597"/>
    <lineage>
        <taxon>Bacteria</taxon>
        <taxon>Candidatus Woykeibacteriota</taxon>
    </lineage>
</organism>
<evidence type="ECO:0000313" key="6">
    <source>
        <dbReference type="Proteomes" id="UP000177588"/>
    </source>
</evidence>
<dbReference type="Gene3D" id="2.30.30.790">
    <property type="match status" value="1"/>
</dbReference>